<feature type="domain" description="AMMECR1" evidence="1">
    <location>
        <begin position="32"/>
        <end position="225"/>
    </location>
</feature>
<name>A0AAN8KHC5_PATCE</name>
<proteinExistence type="predicted"/>
<evidence type="ECO:0000259" key="1">
    <source>
        <dbReference type="PROSITE" id="PS51112"/>
    </source>
</evidence>
<dbReference type="PANTHER" id="PTHR13016">
    <property type="entry name" value="AMMECR1 HOMOLOG"/>
    <property type="match status" value="1"/>
</dbReference>
<dbReference type="Proteomes" id="UP001347796">
    <property type="component" value="Unassembled WGS sequence"/>
</dbReference>
<evidence type="ECO:0000313" key="3">
    <source>
        <dbReference type="Proteomes" id="UP001347796"/>
    </source>
</evidence>
<accession>A0AAN8KHC5</accession>
<keyword evidence="3" id="KW-1185">Reference proteome</keyword>
<dbReference type="PROSITE" id="PS51112">
    <property type="entry name" value="AMMECR1"/>
    <property type="match status" value="1"/>
</dbReference>
<evidence type="ECO:0000313" key="2">
    <source>
        <dbReference type="EMBL" id="KAK6195382.1"/>
    </source>
</evidence>
<dbReference type="InterPro" id="IPR023473">
    <property type="entry name" value="AMMECR1"/>
</dbReference>
<dbReference type="AlphaFoldDB" id="A0AAN8KHC5"/>
<protein>
    <recommendedName>
        <fullName evidence="1">AMMECR1 domain-containing protein</fullName>
    </recommendedName>
</protein>
<dbReference type="Gene3D" id="3.30.700.20">
    <property type="entry name" value="Hypothetical protein ph0010, domain 1"/>
    <property type="match status" value="1"/>
</dbReference>
<sequence>MTSSCCGVKKQKLNNSSASVCNNGPSTSPSFHKNGYTVAVPDMVFYCFDVLHSHLHTYEAPKPAFTNDSFPLFVTWKIGRERRLRGCIGTFAAINLHTGLREYAVSSAMKDSRFVPIAKEEFPKLHCSVSILTKFEEADDYLDWEVGNHGIRIEFVNDKGHKKTATYLPEVATEQGWDRIETIDSLLRKGGFKGTINPDVRKSIRLTRYCSEKLSVSYCDYVANRQKNGQHPHQ</sequence>
<dbReference type="SUPFAM" id="SSF143447">
    <property type="entry name" value="AMMECR1-like"/>
    <property type="match status" value="1"/>
</dbReference>
<dbReference type="PANTHER" id="PTHR13016:SF0">
    <property type="entry name" value="AMME SYNDROME CANDIDATE GENE 1 PROTEIN"/>
    <property type="match status" value="1"/>
</dbReference>
<gene>
    <name evidence="2" type="ORF">SNE40_000827</name>
</gene>
<dbReference type="InterPro" id="IPR002733">
    <property type="entry name" value="AMMECR1_domain"/>
</dbReference>
<dbReference type="FunFam" id="3.30.700.20:FF:000001">
    <property type="entry name" value="AMME syndrome candidate gene 1"/>
    <property type="match status" value="1"/>
</dbReference>
<reference evidence="2 3" key="1">
    <citation type="submission" date="2024-01" db="EMBL/GenBank/DDBJ databases">
        <title>The genome of the rayed Mediterranean limpet Patella caerulea (Linnaeus, 1758).</title>
        <authorList>
            <person name="Anh-Thu Weber A."/>
            <person name="Halstead-Nussloch G."/>
        </authorList>
    </citation>
    <scope>NUCLEOTIDE SEQUENCE [LARGE SCALE GENOMIC DNA]</scope>
    <source>
        <strain evidence="2">AATW-2023a</strain>
        <tissue evidence="2">Whole specimen</tissue>
    </source>
</reference>
<organism evidence="2 3">
    <name type="scientific">Patella caerulea</name>
    <name type="common">Rayed Mediterranean limpet</name>
    <dbReference type="NCBI Taxonomy" id="87958"/>
    <lineage>
        <taxon>Eukaryota</taxon>
        <taxon>Metazoa</taxon>
        <taxon>Spiralia</taxon>
        <taxon>Lophotrochozoa</taxon>
        <taxon>Mollusca</taxon>
        <taxon>Gastropoda</taxon>
        <taxon>Patellogastropoda</taxon>
        <taxon>Patelloidea</taxon>
        <taxon>Patellidae</taxon>
        <taxon>Patella</taxon>
    </lineage>
</organism>
<comment type="caution">
    <text evidence="2">The sequence shown here is derived from an EMBL/GenBank/DDBJ whole genome shotgun (WGS) entry which is preliminary data.</text>
</comment>
<dbReference type="EMBL" id="JAZGQO010000001">
    <property type="protein sequence ID" value="KAK6195382.1"/>
    <property type="molecule type" value="Genomic_DNA"/>
</dbReference>
<dbReference type="Pfam" id="PF01871">
    <property type="entry name" value="AMMECR1"/>
    <property type="match status" value="1"/>
</dbReference>
<dbReference type="InterPro" id="IPR036071">
    <property type="entry name" value="AMMECR1_dom_sf"/>
</dbReference>
<dbReference type="NCBIfam" id="TIGR00296">
    <property type="entry name" value="TIGR00296 family protein"/>
    <property type="match status" value="1"/>
</dbReference>
<dbReference type="InterPro" id="IPR027485">
    <property type="entry name" value="AMMECR1_N"/>
</dbReference>